<keyword evidence="2 5" id="KW-0489">Methyltransferase</keyword>
<evidence type="ECO:0000256" key="1">
    <source>
        <dbReference type="ARBA" id="ARBA00022428"/>
    </source>
</evidence>
<keyword evidence="1 5" id="KW-0474">Menaquinone biosynthesis</keyword>
<keyword evidence="4 5" id="KW-0949">S-adenosyl-L-methionine</keyword>
<dbReference type="PROSITE" id="PS51608">
    <property type="entry name" value="SAM_MT_UBIE"/>
    <property type="match status" value="1"/>
</dbReference>
<evidence type="ECO:0000256" key="2">
    <source>
        <dbReference type="ARBA" id="ARBA00022603"/>
    </source>
</evidence>
<dbReference type="PANTHER" id="PTHR43591">
    <property type="entry name" value="METHYLTRANSFERASE"/>
    <property type="match status" value="1"/>
</dbReference>
<reference evidence="6 7" key="1">
    <citation type="submission" date="2019-02" db="EMBL/GenBank/DDBJ databases">
        <title>Deep-cultivation of Planctomycetes and their phenomic and genomic characterization uncovers novel biology.</title>
        <authorList>
            <person name="Wiegand S."/>
            <person name="Jogler M."/>
            <person name="Boedeker C."/>
            <person name="Pinto D."/>
            <person name="Vollmers J."/>
            <person name="Rivas-Marin E."/>
            <person name="Kohn T."/>
            <person name="Peeters S.H."/>
            <person name="Heuer A."/>
            <person name="Rast P."/>
            <person name="Oberbeckmann S."/>
            <person name="Bunk B."/>
            <person name="Jeske O."/>
            <person name="Meyerdierks A."/>
            <person name="Storesund J.E."/>
            <person name="Kallscheuer N."/>
            <person name="Luecker S."/>
            <person name="Lage O.M."/>
            <person name="Pohl T."/>
            <person name="Merkel B.J."/>
            <person name="Hornburger P."/>
            <person name="Mueller R.-W."/>
            <person name="Bruemmer F."/>
            <person name="Labrenz M."/>
            <person name="Spormann A.M."/>
            <person name="Op den Camp H."/>
            <person name="Overmann J."/>
            <person name="Amann R."/>
            <person name="Jetten M.S.M."/>
            <person name="Mascher T."/>
            <person name="Medema M.H."/>
            <person name="Devos D.P."/>
            <person name="Kaster A.-K."/>
            <person name="Ovreas L."/>
            <person name="Rohde M."/>
            <person name="Galperin M.Y."/>
            <person name="Jogler C."/>
        </authorList>
    </citation>
    <scope>NUCLEOTIDE SEQUENCE [LARGE SCALE GENOMIC DNA]</scope>
    <source>
        <strain evidence="6 7">Pla133</strain>
    </source>
</reference>
<feature type="binding site" evidence="5">
    <location>
        <begin position="96"/>
        <end position="97"/>
    </location>
    <ligand>
        <name>S-adenosyl-L-methionine</name>
        <dbReference type="ChEBI" id="CHEBI:59789"/>
    </ligand>
</feature>
<comment type="pathway">
    <text evidence="5">Quinol/quinone metabolism; menaquinone biosynthesis; menaquinol from 1,4-dihydroxy-2-naphthoate: step 2/2.</text>
</comment>
<proteinExistence type="inferred from homology"/>
<dbReference type="EC" id="2.1.1.163" evidence="5"/>
<dbReference type="KEGG" id="pbap:Pla133_21260"/>
<evidence type="ECO:0000313" key="6">
    <source>
        <dbReference type="EMBL" id="QDU67048.1"/>
    </source>
</evidence>
<dbReference type="Gene3D" id="3.40.50.150">
    <property type="entry name" value="Vaccinia Virus protein VP39"/>
    <property type="match status" value="1"/>
</dbReference>
<dbReference type="NCBIfam" id="TIGR01934">
    <property type="entry name" value="MenG_MenH_UbiE"/>
    <property type="match status" value="1"/>
</dbReference>
<feature type="binding site" evidence="5">
    <location>
        <position position="74"/>
    </location>
    <ligand>
        <name>S-adenosyl-L-methionine</name>
        <dbReference type="ChEBI" id="CHEBI:59789"/>
    </ligand>
</feature>
<dbReference type="Pfam" id="PF01209">
    <property type="entry name" value="Ubie_methyltran"/>
    <property type="match status" value="1"/>
</dbReference>
<comment type="catalytic activity">
    <reaction evidence="5">
        <text>a 2-demethylmenaquinol + S-adenosyl-L-methionine = a menaquinol + S-adenosyl-L-homocysteine + H(+)</text>
        <dbReference type="Rhea" id="RHEA:42640"/>
        <dbReference type="Rhea" id="RHEA-COMP:9539"/>
        <dbReference type="Rhea" id="RHEA-COMP:9563"/>
        <dbReference type="ChEBI" id="CHEBI:15378"/>
        <dbReference type="ChEBI" id="CHEBI:18151"/>
        <dbReference type="ChEBI" id="CHEBI:55437"/>
        <dbReference type="ChEBI" id="CHEBI:57856"/>
        <dbReference type="ChEBI" id="CHEBI:59789"/>
        <dbReference type="EC" id="2.1.1.163"/>
    </reaction>
</comment>
<dbReference type="UniPathway" id="UPA00079">
    <property type="reaction ID" value="UER00169"/>
</dbReference>
<dbReference type="Proteomes" id="UP000316921">
    <property type="component" value="Chromosome"/>
</dbReference>
<keyword evidence="7" id="KW-1185">Reference proteome</keyword>
<comment type="function">
    <text evidence="5">Methyltransferase required for the conversion of demethylmenaquinol (DMKH2) to menaquinol (MKH2).</text>
</comment>
<protein>
    <recommendedName>
        <fullName evidence="5">Demethylmenaquinone methyltransferase</fullName>
        <ecNumber evidence="5">2.1.1.163</ecNumber>
    </recommendedName>
</protein>
<comment type="similarity">
    <text evidence="5">Belongs to the class I-like SAM-binding methyltransferase superfamily. MenG/UbiE family.</text>
</comment>
<dbReference type="InterPro" id="IPR004033">
    <property type="entry name" value="UbiE/COQ5_MeTrFase"/>
</dbReference>
<dbReference type="InterPro" id="IPR029063">
    <property type="entry name" value="SAM-dependent_MTases_sf"/>
</dbReference>
<dbReference type="SUPFAM" id="SSF53335">
    <property type="entry name" value="S-adenosyl-L-methionine-dependent methyltransferases"/>
    <property type="match status" value="1"/>
</dbReference>
<dbReference type="InterPro" id="IPR023576">
    <property type="entry name" value="UbiE/COQ5_MeTrFase_CS"/>
</dbReference>
<organism evidence="6 7">
    <name type="scientific">Engelhardtia mirabilis</name>
    <dbReference type="NCBI Taxonomy" id="2528011"/>
    <lineage>
        <taxon>Bacteria</taxon>
        <taxon>Pseudomonadati</taxon>
        <taxon>Planctomycetota</taxon>
        <taxon>Planctomycetia</taxon>
        <taxon>Planctomycetia incertae sedis</taxon>
        <taxon>Engelhardtia</taxon>
    </lineage>
</organism>
<evidence type="ECO:0000313" key="7">
    <source>
        <dbReference type="Proteomes" id="UP000316921"/>
    </source>
</evidence>
<dbReference type="RefSeq" id="WP_419192339.1">
    <property type="nucleotide sequence ID" value="NZ_CP036287.1"/>
</dbReference>
<comment type="caution">
    <text evidence="5">Lacks conserved residue(s) required for the propagation of feature annotation.</text>
</comment>
<evidence type="ECO:0000256" key="3">
    <source>
        <dbReference type="ARBA" id="ARBA00022679"/>
    </source>
</evidence>
<evidence type="ECO:0000256" key="5">
    <source>
        <dbReference type="HAMAP-Rule" id="MF_01813"/>
    </source>
</evidence>
<dbReference type="HAMAP" id="MF_01813">
    <property type="entry name" value="MenG_UbiE_methyltr"/>
    <property type="match status" value="1"/>
</dbReference>
<dbReference type="PROSITE" id="PS01184">
    <property type="entry name" value="UBIE_2"/>
    <property type="match status" value="1"/>
</dbReference>
<feature type="binding site" evidence="5">
    <location>
        <position position="56"/>
    </location>
    <ligand>
        <name>S-adenosyl-L-methionine</name>
        <dbReference type="ChEBI" id="CHEBI:59789"/>
    </ligand>
</feature>
<accession>A0A518BJA6</accession>
<dbReference type="PANTHER" id="PTHR43591:SF24">
    <property type="entry name" value="2-METHOXY-6-POLYPRENYL-1,4-BENZOQUINOL METHYLASE, MITOCHONDRIAL"/>
    <property type="match status" value="1"/>
</dbReference>
<sequence length="232" mass="25184">MPDPSQVRPMFGRIARHYDLLNWLLTAGIDRRWRAAAVEAAGPLEGAVAVDACCGTGDLTLALAGAGARTIGVDFTPQMLTRARTKCSERRFMQGDALKLPVADGRADVSTVAFGIRNVADRLEGLREMTRVVRPGGRVVVLELSTPPGAVLGGLYRLYFTRILPLIGKLISGDGGAYRYLPETVLAWPKPEEFAREMAQAGLVDVEYRLLTRGICALHVGRRPQMAEVVQA</sequence>
<dbReference type="GO" id="GO:0032259">
    <property type="term" value="P:methylation"/>
    <property type="evidence" value="ECO:0007669"/>
    <property type="project" value="UniProtKB-KW"/>
</dbReference>
<name>A0A518BJA6_9BACT</name>
<dbReference type="GO" id="GO:0043770">
    <property type="term" value="F:demethylmenaquinone methyltransferase activity"/>
    <property type="evidence" value="ECO:0007669"/>
    <property type="project" value="UniProtKB-UniRule"/>
</dbReference>
<dbReference type="AlphaFoldDB" id="A0A518BJA6"/>
<dbReference type="EMBL" id="CP036287">
    <property type="protein sequence ID" value="QDU67048.1"/>
    <property type="molecule type" value="Genomic_DNA"/>
</dbReference>
<dbReference type="CDD" id="cd02440">
    <property type="entry name" value="AdoMet_MTases"/>
    <property type="match status" value="1"/>
</dbReference>
<gene>
    <name evidence="6" type="primary">ubiE_1</name>
    <name evidence="5" type="synonym">menG</name>
    <name evidence="6" type="ORF">Pla133_21260</name>
</gene>
<keyword evidence="3 5" id="KW-0808">Transferase</keyword>
<dbReference type="GO" id="GO:0009234">
    <property type="term" value="P:menaquinone biosynthetic process"/>
    <property type="evidence" value="ECO:0007669"/>
    <property type="project" value="UniProtKB-UniRule"/>
</dbReference>
<evidence type="ECO:0000256" key="4">
    <source>
        <dbReference type="ARBA" id="ARBA00022691"/>
    </source>
</evidence>